<evidence type="ECO:0000256" key="2">
    <source>
        <dbReference type="ARBA" id="ARBA00022448"/>
    </source>
</evidence>
<dbReference type="PANTHER" id="PTHR36838:SF4">
    <property type="entry name" value="AUXIN EFFLUX CARRIER FAMILY PROTEIN"/>
    <property type="match status" value="1"/>
</dbReference>
<dbReference type="Proteomes" id="UP000886817">
    <property type="component" value="Unassembled WGS sequence"/>
</dbReference>
<evidence type="ECO:0000256" key="6">
    <source>
        <dbReference type="ARBA" id="ARBA00023136"/>
    </source>
</evidence>
<evidence type="ECO:0000256" key="5">
    <source>
        <dbReference type="ARBA" id="ARBA00022989"/>
    </source>
</evidence>
<feature type="transmembrane region" description="Helical" evidence="7">
    <location>
        <begin position="167"/>
        <end position="185"/>
    </location>
</feature>
<dbReference type="GO" id="GO:0055085">
    <property type="term" value="P:transmembrane transport"/>
    <property type="evidence" value="ECO:0007669"/>
    <property type="project" value="InterPro"/>
</dbReference>
<evidence type="ECO:0000256" key="1">
    <source>
        <dbReference type="ARBA" id="ARBA00004141"/>
    </source>
</evidence>
<accession>A0A9D1WHK7</accession>
<dbReference type="AlphaFoldDB" id="A0A9D1WHK7"/>
<reference evidence="8" key="2">
    <citation type="submission" date="2021-04" db="EMBL/GenBank/DDBJ databases">
        <authorList>
            <person name="Gilroy R."/>
        </authorList>
    </citation>
    <scope>NUCLEOTIDE SEQUENCE</scope>
    <source>
        <strain evidence="8">ChiSjej1B19-8411</strain>
    </source>
</reference>
<keyword evidence="5 7" id="KW-1133">Transmembrane helix</keyword>
<keyword evidence="6 7" id="KW-0472">Membrane</keyword>
<evidence type="ECO:0000256" key="3">
    <source>
        <dbReference type="ARBA" id="ARBA00022475"/>
    </source>
</evidence>
<sequence length="314" mass="33965">MDNLIFCLNATVPVFLLMLFGIFFRKIGLFRDEFVKTLNKFVFSAALPALLFEDLASVDFASAWNGSFVLFCFLATLASIAISIGLSFLLKDRSLRGEFIQGAYRSSAALLGIAFIQNIYGSSAMGPLMIIGTVPLYNIMAVVVLEFTRPGTHSLDRKLLLKTLRGILTNPIILGIAVGVLWSVLKFPQPPILEKTVHNFACLATPLGLMAMGASFRAEKAVGCLRPAIAGSLLKLVGFAALFLPLAIHMGFVQDELVAILVMLGSATTVSCFIMARNMGHEGTLTSAIVMITTLFSALTITGWLFLLRTMGLI</sequence>
<evidence type="ECO:0000256" key="7">
    <source>
        <dbReference type="SAM" id="Phobius"/>
    </source>
</evidence>
<comment type="subcellular location">
    <subcellularLocation>
        <location evidence="1">Membrane</location>
        <topology evidence="1">Multi-pass membrane protein</topology>
    </subcellularLocation>
</comment>
<dbReference type="GO" id="GO:0016020">
    <property type="term" value="C:membrane"/>
    <property type="evidence" value="ECO:0007669"/>
    <property type="project" value="UniProtKB-SubCell"/>
</dbReference>
<dbReference type="Pfam" id="PF03547">
    <property type="entry name" value="Mem_trans"/>
    <property type="match status" value="1"/>
</dbReference>
<dbReference type="PANTHER" id="PTHR36838">
    <property type="entry name" value="AUXIN EFFLUX CARRIER FAMILY PROTEIN"/>
    <property type="match status" value="1"/>
</dbReference>
<feature type="transmembrane region" description="Helical" evidence="7">
    <location>
        <begin position="197"/>
        <end position="216"/>
    </location>
</feature>
<feature type="transmembrane region" description="Helical" evidence="7">
    <location>
        <begin position="228"/>
        <end position="251"/>
    </location>
</feature>
<organism evidence="8 9">
    <name type="scientific">Candidatus Blautia gallistercoris</name>
    <dbReference type="NCBI Taxonomy" id="2838490"/>
    <lineage>
        <taxon>Bacteria</taxon>
        <taxon>Bacillati</taxon>
        <taxon>Bacillota</taxon>
        <taxon>Clostridia</taxon>
        <taxon>Lachnospirales</taxon>
        <taxon>Lachnospiraceae</taxon>
        <taxon>Blautia</taxon>
    </lineage>
</organism>
<evidence type="ECO:0000256" key="4">
    <source>
        <dbReference type="ARBA" id="ARBA00022692"/>
    </source>
</evidence>
<keyword evidence="3" id="KW-1003">Cell membrane</keyword>
<proteinExistence type="predicted"/>
<reference evidence="8" key="1">
    <citation type="journal article" date="2021" name="PeerJ">
        <title>Extensive microbial diversity within the chicken gut microbiome revealed by metagenomics and culture.</title>
        <authorList>
            <person name="Gilroy R."/>
            <person name="Ravi A."/>
            <person name="Getino M."/>
            <person name="Pursley I."/>
            <person name="Horton D.L."/>
            <person name="Alikhan N.F."/>
            <person name="Baker D."/>
            <person name="Gharbi K."/>
            <person name="Hall N."/>
            <person name="Watson M."/>
            <person name="Adriaenssens E.M."/>
            <person name="Foster-Nyarko E."/>
            <person name="Jarju S."/>
            <person name="Secka A."/>
            <person name="Antonio M."/>
            <person name="Oren A."/>
            <person name="Chaudhuri R.R."/>
            <person name="La Ragione R."/>
            <person name="Hildebrand F."/>
            <person name="Pallen M.J."/>
        </authorList>
    </citation>
    <scope>NUCLEOTIDE SEQUENCE</scope>
    <source>
        <strain evidence="8">ChiSjej1B19-8411</strain>
    </source>
</reference>
<dbReference type="EMBL" id="DXEX01000139">
    <property type="protein sequence ID" value="HIX59324.1"/>
    <property type="molecule type" value="Genomic_DNA"/>
</dbReference>
<keyword evidence="2" id="KW-0813">Transport</keyword>
<feature type="transmembrane region" description="Helical" evidence="7">
    <location>
        <begin position="126"/>
        <end position="147"/>
    </location>
</feature>
<feature type="transmembrane region" description="Helical" evidence="7">
    <location>
        <begin position="102"/>
        <end position="120"/>
    </location>
</feature>
<gene>
    <name evidence="8" type="ORF">IAA45_06365</name>
</gene>
<feature type="transmembrane region" description="Helical" evidence="7">
    <location>
        <begin position="6"/>
        <end position="25"/>
    </location>
</feature>
<keyword evidence="4 7" id="KW-0812">Transmembrane</keyword>
<comment type="caution">
    <text evidence="8">The sequence shown here is derived from an EMBL/GenBank/DDBJ whole genome shotgun (WGS) entry which is preliminary data.</text>
</comment>
<feature type="transmembrane region" description="Helical" evidence="7">
    <location>
        <begin position="288"/>
        <end position="307"/>
    </location>
</feature>
<protein>
    <submittedName>
        <fullName evidence="8">AEC family transporter</fullName>
    </submittedName>
</protein>
<evidence type="ECO:0000313" key="8">
    <source>
        <dbReference type="EMBL" id="HIX59324.1"/>
    </source>
</evidence>
<feature type="transmembrane region" description="Helical" evidence="7">
    <location>
        <begin position="68"/>
        <end position="90"/>
    </location>
</feature>
<name>A0A9D1WHK7_9FIRM</name>
<dbReference type="InterPro" id="IPR004776">
    <property type="entry name" value="Mem_transp_PIN-like"/>
</dbReference>
<evidence type="ECO:0000313" key="9">
    <source>
        <dbReference type="Proteomes" id="UP000886817"/>
    </source>
</evidence>
<feature type="transmembrane region" description="Helical" evidence="7">
    <location>
        <begin position="257"/>
        <end position="276"/>
    </location>
</feature>